<dbReference type="RefSeq" id="WP_194537276.1">
    <property type="nucleotide sequence ID" value="NZ_JACEFB010000003.1"/>
</dbReference>
<keyword evidence="2" id="KW-0472">Membrane</keyword>
<gene>
    <name evidence="3" type="ORF">H0921_06645</name>
</gene>
<dbReference type="AlphaFoldDB" id="A0A7V8VDA5"/>
<keyword evidence="2" id="KW-0812">Transmembrane</keyword>
<accession>A0A7V8VDA5</accession>
<evidence type="ECO:0000256" key="1">
    <source>
        <dbReference type="SAM" id="MobiDB-lite"/>
    </source>
</evidence>
<feature type="region of interest" description="Disordered" evidence="1">
    <location>
        <begin position="380"/>
        <end position="405"/>
    </location>
</feature>
<protein>
    <submittedName>
        <fullName evidence="3">Uncharacterized protein</fullName>
    </submittedName>
</protein>
<dbReference type="Proteomes" id="UP000542342">
    <property type="component" value="Unassembled WGS sequence"/>
</dbReference>
<feature type="transmembrane region" description="Helical" evidence="2">
    <location>
        <begin position="49"/>
        <end position="67"/>
    </location>
</feature>
<evidence type="ECO:0000313" key="3">
    <source>
        <dbReference type="EMBL" id="MBA2225841.1"/>
    </source>
</evidence>
<keyword evidence="4" id="KW-1185">Reference proteome</keyword>
<comment type="caution">
    <text evidence="3">The sequence shown here is derived from an EMBL/GenBank/DDBJ whole genome shotgun (WGS) entry which is preliminary data.</text>
</comment>
<sequence>MILAVGETTPLPPPQRRWQGWLLGVTYMALAASGTVAGCGLAGGGWDIHSFRLAAVCTLLLAPALLVSRPDLSRLQRLAAALLGLILTLAAWLFTPAWPQGSSLYHAWTTREQLRQRWQQAALEDLKAVDYYARTLKRLQDEFPSLAAPLAEQWQQWIEAILSRIRQRFDSISTEDVHAARVVYLQCAPLTKQLPATRSVVEEAWQAWLNRAVAARIAELNRLSPDQWERLRSTASLRRQLAQYHASARKDLIEAEQRWVHRSLDYHLEQAEQHLPAQPRLTLQQCRQLKERLRHLQLLQNPQEPFLRSALQRVFALAQRAAVQEVMQHIQAHRYLQAYSVARLHAIDWLPVVVTWDAQYRQRIESLRDTTRYLALLAERAPETLPPPRPAEDFDVAPPPRPDQK</sequence>
<name>A0A7V8VDA5_9BACT</name>
<proteinExistence type="predicted"/>
<evidence type="ECO:0000313" key="4">
    <source>
        <dbReference type="Proteomes" id="UP000542342"/>
    </source>
</evidence>
<dbReference type="EMBL" id="JACEFB010000003">
    <property type="protein sequence ID" value="MBA2225841.1"/>
    <property type="molecule type" value="Genomic_DNA"/>
</dbReference>
<organism evidence="3 4">
    <name type="scientific">Thermogemmata fonticola</name>
    <dbReference type="NCBI Taxonomy" id="2755323"/>
    <lineage>
        <taxon>Bacteria</taxon>
        <taxon>Pseudomonadati</taxon>
        <taxon>Planctomycetota</taxon>
        <taxon>Planctomycetia</taxon>
        <taxon>Gemmatales</taxon>
        <taxon>Gemmataceae</taxon>
        <taxon>Thermogemmata</taxon>
    </lineage>
</organism>
<feature type="transmembrane region" description="Helical" evidence="2">
    <location>
        <begin position="79"/>
        <end position="98"/>
    </location>
</feature>
<feature type="transmembrane region" description="Helical" evidence="2">
    <location>
        <begin position="21"/>
        <end position="43"/>
    </location>
</feature>
<evidence type="ECO:0000256" key="2">
    <source>
        <dbReference type="SAM" id="Phobius"/>
    </source>
</evidence>
<keyword evidence="2" id="KW-1133">Transmembrane helix</keyword>
<reference evidence="3 4" key="1">
    <citation type="submission" date="2020-07" db="EMBL/GenBank/DDBJ databases">
        <title>Thermogemmata thermophila gen. nov., sp. nov., a novel moderate thermophilic planctomycete from a Kamchatka hot spring.</title>
        <authorList>
            <person name="Elcheninov A.G."/>
            <person name="Podosokorskaya O.A."/>
            <person name="Kovaleva O.L."/>
            <person name="Novikov A."/>
            <person name="Bonch-Osmolovskaya E.A."/>
            <person name="Toshchakov S.V."/>
            <person name="Kublanov I.V."/>
        </authorList>
    </citation>
    <scope>NUCLEOTIDE SEQUENCE [LARGE SCALE GENOMIC DNA]</scope>
    <source>
        <strain evidence="3 4">2918</strain>
    </source>
</reference>